<protein>
    <submittedName>
        <fullName evidence="1">Uncharacterized protein</fullName>
    </submittedName>
</protein>
<sequence length="126" mass="13578">MTYALISSVTGEWLSGPHVEEPVPSAGEEIVLVAAGYPDRCYWDAAGRGFVFYEVTITPLAYQRRFSQAERIAIRASDNAAVIDWRELAALASEIDLTDADVVAGTNYLETLGLIGTGRAAEILAV</sequence>
<proteinExistence type="predicted"/>
<name>A0A239F7W8_9SPHN</name>
<accession>A0A239F7W8</accession>
<evidence type="ECO:0000313" key="2">
    <source>
        <dbReference type="Proteomes" id="UP000198281"/>
    </source>
</evidence>
<keyword evidence="2" id="KW-1185">Reference proteome</keyword>
<dbReference type="OrthoDB" id="8914081at2"/>
<dbReference type="RefSeq" id="WP_089219396.1">
    <property type="nucleotide sequence ID" value="NZ_FZOS01000008.1"/>
</dbReference>
<dbReference type="Proteomes" id="UP000198281">
    <property type="component" value="Unassembled WGS sequence"/>
</dbReference>
<evidence type="ECO:0000313" key="1">
    <source>
        <dbReference type="EMBL" id="SNS53019.1"/>
    </source>
</evidence>
<dbReference type="AlphaFoldDB" id="A0A239F7W8"/>
<dbReference type="EMBL" id="FZOS01000008">
    <property type="protein sequence ID" value="SNS53019.1"/>
    <property type="molecule type" value="Genomic_DNA"/>
</dbReference>
<reference evidence="2" key="1">
    <citation type="submission" date="2017-06" db="EMBL/GenBank/DDBJ databases">
        <authorList>
            <person name="Varghese N."/>
            <person name="Submissions S."/>
        </authorList>
    </citation>
    <scope>NUCLEOTIDE SEQUENCE [LARGE SCALE GENOMIC DNA]</scope>
    <source>
        <strain evidence="2">LNB2</strain>
    </source>
</reference>
<organism evidence="1 2">
    <name type="scientific">Edaphosphingomonas laterariae</name>
    <dbReference type="NCBI Taxonomy" id="861865"/>
    <lineage>
        <taxon>Bacteria</taxon>
        <taxon>Pseudomonadati</taxon>
        <taxon>Pseudomonadota</taxon>
        <taxon>Alphaproteobacteria</taxon>
        <taxon>Sphingomonadales</taxon>
        <taxon>Rhizorhabdaceae</taxon>
        <taxon>Edaphosphingomonas</taxon>
    </lineage>
</organism>
<gene>
    <name evidence="1" type="ORF">SAMN06295912_108110</name>
</gene>